<feature type="transmembrane region" description="Helical" evidence="5">
    <location>
        <begin position="20"/>
        <end position="40"/>
    </location>
</feature>
<organism evidence="6">
    <name type="scientific">bioreactor metagenome</name>
    <dbReference type="NCBI Taxonomy" id="1076179"/>
    <lineage>
        <taxon>unclassified sequences</taxon>
        <taxon>metagenomes</taxon>
        <taxon>ecological metagenomes</taxon>
    </lineage>
</organism>
<evidence type="ECO:0000256" key="2">
    <source>
        <dbReference type="ARBA" id="ARBA00022692"/>
    </source>
</evidence>
<dbReference type="EMBL" id="VSSQ01000328">
    <property type="protein sequence ID" value="MPL91414.1"/>
    <property type="molecule type" value="Genomic_DNA"/>
</dbReference>
<comment type="subcellular location">
    <subcellularLocation>
        <location evidence="1">Membrane</location>
        <topology evidence="1">Multi-pass membrane protein</topology>
    </subcellularLocation>
</comment>
<sequence>MIQISEVCNFLSNLYTKAQIQLIALAGFFGGFLAAAVGGFDKQLKALLILMLLDYATGMYAAWREKRIFSKRGYQGLVKKLSIVIAVAFGVLVDAVLQTDFWRFTFISGFGVMEIISIIENADRGGYGHVIPPVIRKHLKELKG</sequence>
<reference evidence="6" key="1">
    <citation type="submission" date="2019-08" db="EMBL/GenBank/DDBJ databases">
        <authorList>
            <person name="Kucharzyk K."/>
            <person name="Murdoch R.W."/>
            <person name="Higgins S."/>
            <person name="Loffler F."/>
        </authorList>
    </citation>
    <scope>NUCLEOTIDE SEQUENCE</scope>
</reference>
<keyword evidence="3 5" id="KW-1133">Transmembrane helix</keyword>
<dbReference type="GO" id="GO:0016020">
    <property type="term" value="C:membrane"/>
    <property type="evidence" value="ECO:0007669"/>
    <property type="project" value="UniProtKB-SubCell"/>
</dbReference>
<proteinExistence type="predicted"/>
<keyword evidence="2 5" id="KW-0812">Transmembrane</keyword>
<evidence type="ECO:0000256" key="3">
    <source>
        <dbReference type="ARBA" id="ARBA00022989"/>
    </source>
</evidence>
<evidence type="ECO:0000256" key="4">
    <source>
        <dbReference type="ARBA" id="ARBA00023136"/>
    </source>
</evidence>
<protein>
    <recommendedName>
        <fullName evidence="7">Holin</fullName>
    </recommendedName>
</protein>
<feature type="transmembrane region" description="Helical" evidence="5">
    <location>
        <begin position="46"/>
        <end position="64"/>
    </location>
</feature>
<gene>
    <name evidence="6" type="ORF">SDC9_37482</name>
</gene>
<dbReference type="NCBIfam" id="TIGR01593">
    <property type="entry name" value="holin_tox_secr"/>
    <property type="match status" value="1"/>
</dbReference>
<evidence type="ECO:0000313" key="6">
    <source>
        <dbReference type="EMBL" id="MPL91414.1"/>
    </source>
</evidence>
<evidence type="ECO:0000256" key="1">
    <source>
        <dbReference type="ARBA" id="ARBA00004141"/>
    </source>
</evidence>
<evidence type="ECO:0008006" key="7">
    <source>
        <dbReference type="Google" id="ProtNLM"/>
    </source>
</evidence>
<accession>A0A644VJ38</accession>
<comment type="caution">
    <text evidence="6">The sequence shown here is derived from an EMBL/GenBank/DDBJ whole genome shotgun (WGS) entry which is preliminary data.</text>
</comment>
<dbReference type="InterPro" id="IPR006480">
    <property type="entry name" value="Phage_holin_4_1"/>
</dbReference>
<feature type="transmembrane region" description="Helical" evidence="5">
    <location>
        <begin position="76"/>
        <end position="95"/>
    </location>
</feature>
<name>A0A644VJ38_9ZZZZ</name>
<evidence type="ECO:0000256" key="5">
    <source>
        <dbReference type="SAM" id="Phobius"/>
    </source>
</evidence>
<dbReference type="AlphaFoldDB" id="A0A644VJ38"/>
<keyword evidence="4 5" id="KW-0472">Membrane</keyword>
<dbReference type="Pfam" id="PF05105">
    <property type="entry name" value="Phage_holin_4_1"/>
    <property type="match status" value="1"/>
</dbReference>